<dbReference type="Pfam" id="PF13470">
    <property type="entry name" value="PIN_3"/>
    <property type="match status" value="1"/>
</dbReference>
<evidence type="ECO:0000259" key="1">
    <source>
        <dbReference type="Pfam" id="PF13470"/>
    </source>
</evidence>
<name>A0A1T4P5P8_9BACT</name>
<reference evidence="2 3" key="1">
    <citation type="submission" date="2017-02" db="EMBL/GenBank/DDBJ databases">
        <authorList>
            <person name="Peterson S.W."/>
        </authorList>
    </citation>
    <scope>NUCLEOTIDE SEQUENCE [LARGE SCALE GENOMIC DNA]</scope>
    <source>
        <strain evidence="2 3">ATCC 43854</strain>
    </source>
</reference>
<feature type="domain" description="PIN" evidence="1">
    <location>
        <begin position="1"/>
        <end position="111"/>
    </location>
</feature>
<organism evidence="2 3">
    <name type="scientific">Fibrobacter intestinalis</name>
    <dbReference type="NCBI Taxonomy" id="28122"/>
    <lineage>
        <taxon>Bacteria</taxon>
        <taxon>Pseudomonadati</taxon>
        <taxon>Fibrobacterota</taxon>
        <taxon>Fibrobacteria</taxon>
        <taxon>Fibrobacterales</taxon>
        <taxon>Fibrobacteraceae</taxon>
        <taxon>Fibrobacter</taxon>
    </lineage>
</organism>
<dbReference type="STRING" id="28122.SAMN02745108_01812"/>
<dbReference type="Proteomes" id="UP000190449">
    <property type="component" value="Unassembled WGS sequence"/>
</dbReference>
<accession>A0A1T4P5P8</accession>
<evidence type="ECO:0000313" key="2">
    <source>
        <dbReference type="EMBL" id="SJZ86769.1"/>
    </source>
</evidence>
<sequence length="135" mass="15320">MLDTNVVLDVLLNRPAFVQNSAAILRVASEEIQEFITASAITDIYYIARKELRGSLQAKALIRNLLQIVHVAAVSEVDIWAALESDWKDFEDSVQNTVAEHQRFDYIITRNPSDFKDSNLPVLTPQEFANRFIAK</sequence>
<dbReference type="RefSeq" id="WP_198951058.1">
    <property type="nucleotide sequence ID" value="NZ_FRAW01000009.1"/>
</dbReference>
<dbReference type="EMBL" id="FUWU01000031">
    <property type="protein sequence ID" value="SJZ86769.1"/>
    <property type="molecule type" value="Genomic_DNA"/>
</dbReference>
<dbReference type="SUPFAM" id="SSF88723">
    <property type="entry name" value="PIN domain-like"/>
    <property type="match status" value="1"/>
</dbReference>
<gene>
    <name evidence="2" type="ORF">SAMN02745108_01812</name>
</gene>
<dbReference type="InterPro" id="IPR002716">
    <property type="entry name" value="PIN_dom"/>
</dbReference>
<dbReference type="Gene3D" id="3.40.50.1010">
    <property type="entry name" value="5'-nuclease"/>
    <property type="match status" value="1"/>
</dbReference>
<proteinExistence type="predicted"/>
<dbReference type="AlphaFoldDB" id="A0A1T4P5P8"/>
<protein>
    <submittedName>
        <fullName evidence="2">PIN domain-containing protein</fullName>
    </submittedName>
</protein>
<evidence type="ECO:0000313" key="3">
    <source>
        <dbReference type="Proteomes" id="UP000190449"/>
    </source>
</evidence>
<dbReference type="InterPro" id="IPR029060">
    <property type="entry name" value="PIN-like_dom_sf"/>
</dbReference>